<keyword evidence="2" id="KW-0067">ATP-binding</keyword>
<gene>
    <name evidence="4" type="ORF">OG367_27555</name>
</gene>
<dbReference type="Gene3D" id="3.40.50.12780">
    <property type="entry name" value="N-terminal domain of ligase-like"/>
    <property type="match status" value="1"/>
</dbReference>
<evidence type="ECO:0000256" key="2">
    <source>
        <dbReference type="ARBA" id="ARBA00022840"/>
    </source>
</evidence>
<dbReference type="Proteomes" id="UP001431926">
    <property type="component" value="Chromosome"/>
</dbReference>
<dbReference type="InterPro" id="IPR042099">
    <property type="entry name" value="ANL_N_sf"/>
</dbReference>
<feature type="domain" description="AMP-dependent synthetase/ligase" evidence="3">
    <location>
        <begin position="22"/>
        <end position="451"/>
    </location>
</feature>
<evidence type="ECO:0000313" key="5">
    <source>
        <dbReference type="Proteomes" id="UP001431926"/>
    </source>
</evidence>
<dbReference type="SUPFAM" id="SSF56801">
    <property type="entry name" value="Acetyl-CoA synthetase-like"/>
    <property type="match status" value="1"/>
</dbReference>
<proteinExistence type="predicted"/>
<evidence type="ECO:0000256" key="1">
    <source>
        <dbReference type="ARBA" id="ARBA00022741"/>
    </source>
</evidence>
<keyword evidence="1" id="KW-0547">Nucleotide-binding</keyword>
<dbReference type="InterPro" id="IPR020845">
    <property type="entry name" value="AMP-binding_CS"/>
</dbReference>
<evidence type="ECO:0000313" key="4">
    <source>
        <dbReference type="EMBL" id="WUX39733.1"/>
    </source>
</evidence>
<name>A0ABZ1ZMB8_STRAQ</name>
<dbReference type="PANTHER" id="PTHR43272">
    <property type="entry name" value="LONG-CHAIN-FATTY-ACID--COA LIGASE"/>
    <property type="match status" value="1"/>
</dbReference>
<keyword evidence="4" id="KW-0436">Ligase</keyword>
<dbReference type="CDD" id="cd05907">
    <property type="entry name" value="VL_LC_FACS_like"/>
    <property type="match status" value="1"/>
</dbReference>
<dbReference type="PANTHER" id="PTHR43272:SF33">
    <property type="entry name" value="AMP-BINDING DOMAIN-CONTAINING PROTEIN-RELATED"/>
    <property type="match status" value="1"/>
</dbReference>
<dbReference type="PROSITE" id="PS00455">
    <property type="entry name" value="AMP_BINDING"/>
    <property type="match status" value="1"/>
</dbReference>
<dbReference type="Pfam" id="PF23562">
    <property type="entry name" value="AMP-binding_C_3"/>
    <property type="match status" value="1"/>
</dbReference>
<dbReference type="InterPro" id="IPR000873">
    <property type="entry name" value="AMP-dep_synth/lig_dom"/>
</dbReference>
<reference evidence="4" key="1">
    <citation type="submission" date="2022-10" db="EMBL/GenBank/DDBJ databases">
        <title>The complete genomes of actinobacterial strains from the NBC collection.</title>
        <authorList>
            <person name="Joergensen T.S."/>
            <person name="Alvarez Arevalo M."/>
            <person name="Sterndorff E.B."/>
            <person name="Faurdal D."/>
            <person name="Vuksanovic O."/>
            <person name="Mourched A.-S."/>
            <person name="Charusanti P."/>
            <person name="Shaw S."/>
            <person name="Blin K."/>
            <person name="Weber T."/>
        </authorList>
    </citation>
    <scope>NUCLEOTIDE SEQUENCE</scope>
    <source>
        <strain evidence="4">NBC_01436</strain>
    </source>
</reference>
<dbReference type="RefSeq" id="WP_329357928.1">
    <property type="nucleotide sequence ID" value="NZ_CP109490.1"/>
</dbReference>
<evidence type="ECO:0000259" key="3">
    <source>
        <dbReference type="Pfam" id="PF00501"/>
    </source>
</evidence>
<dbReference type="EMBL" id="CP109491">
    <property type="protein sequence ID" value="WUX39733.1"/>
    <property type="molecule type" value="Genomic_DNA"/>
</dbReference>
<protein>
    <submittedName>
        <fullName evidence="4">Long-chain fatty acid--CoA ligase</fullName>
    </submittedName>
</protein>
<dbReference type="Pfam" id="PF00501">
    <property type="entry name" value="AMP-binding"/>
    <property type="match status" value="1"/>
</dbReference>
<organism evidence="4 5">
    <name type="scientific">Streptomyces anulatus</name>
    <name type="common">Streptomyces chrysomallus</name>
    <dbReference type="NCBI Taxonomy" id="1892"/>
    <lineage>
        <taxon>Bacteria</taxon>
        <taxon>Bacillati</taxon>
        <taxon>Actinomycetota</taxon>
        <taxon>Actinomycetes</taxon>
        <taxon>Kitasatosporales</taxon>
        <taxon>Streptomycetaceae</taxon>
        <taxon>Streptomyces</taxon>
    </lineage>
</organism>
<keyword evidence="5" id="KW-1185">Reference proteome</keyword>
<accession>A0ABZ1ZMB8</accession>
<dbReference type="GO" id="GO:0016874">
    <property type="term" value="F:ligase activity"/>
    <property type="evidence" value="ECO:0007669"/>
    <property type="project" value="UniProtKB-KW"/>
</dbReference>
<sequence length="629" mass="67528">MSDTQTLIDNRPPSVAALFIDRVAATPDGEAYRYPVPSASGSGPDDWKSLSWGQASERVYAIAAGLIALGVRPEERVALSSATRVEWVLIDLGVMCAGAATTTIYPSTNAEESAFILADSESRILIAEDAEQLAKARETRADLPDLAHVVVIDPAGVEPAEGDPEGWIITLAELEAQGAELLAKTPDAVTERVSAITADQLATLIYTSGTTGRPKGVRLPHDNWSYMAKATVATGLITAEDVQYLWLPLAHVFGKVLTSGQIEVGHVTAIDGRIDKIIENLPIVQPTYMAAVPRIFEKVYNGVASKARAGGGAKYKIFQWAAGVAREYAKVSQDNFRRTGKASVPFALGAKHKVADALVFSKIREAFGGRLRACISGSAALAPDIGYFFAGAGVHILEGYGLTETSAASFVNPGEAYRTGTVGKPLPGTEVRIADDGEILLRGPGVMQGYHKLPDKTEEVLESDGWIHTGDIGELSADGYLRITDRKKDLIKTSGGKYVAPAEVEGQFKAVCPFVSNILVHGADRNFCTALIALDGPTLLGWAADNGLEGKSYAEVVAAPQTVELIDGYVKRLNEGLQRWQTIKQFRLLPRDLDVEHGELTPSLKLKRPVVEREYKGLIEEMYAGSREA</sequence>